<feature type="transmembrane region" description="Helical" evidence="1">
    <location>
        <begin position="232"/>
        <end position="253"/>
    </location>
</feature>
<keyword evidence="3" id="KW-1185">Reference proteome</keyword>
<keyword evidence="1" id="KW-0472">Membrane</keyword>
<dbReference type="EMBL" id="CP042806">
    <property type="protein sequence ID" value="QEE27112.1"/>
    <property type="molecule type" value="Genomic_DNA"/>
</dbReference>
<evidence type="ECO:0000313" key="3">
    <source>
        <dbReference type="Proteomes" id="UP000321820"/>
    </source>
</evidence>
<dbReference type="Proteomes" id="UP000321820">
    <property type="component" value="Chromosome"/>
</dbReference>
<feature type="transmembrane region" description="Helical" evidence="1">
    <location>
        <begin position="103"/>
        <end position="122"/>
    </location>
</feature>
<feature type="transmembrane region" description="Helical" evidence="1">
    <location>
        <begin position="134"/>
        <end position="157"/>
    </location>
</feature>
<reference evidence="2 3" key="1">
    <citation type="submission" date="2019-08" db="EMBL/GenBank/DDBJ databases">
        <title>Complete genome sequence of Terriglobus albidus strain ORNL.</title>
        <authorList>
            <person name="Podar M."/>
        </authorList>
    </citation>
    <scope>NUCLEOTIDE SEQUENCE [LARGE SCALE GENOMIC DNA]</scope>
    <source>
        <strain evidence="2 3">ORNL</strain>
    </source>
</reference>
<keyword evidence="1" id="KW-0812">Transmembrane</keyword>
<feature type="transmembrane region" description="Helical" evidence="1">
    <location>
        <begin position="304"/>
        <end position="325"/>
    </location>
</feature>
<sequence>MNQPDTEPIYPPTTFALLMPYLAAVGKHLPTHRKNDILAELGANLLDAMEDREEELGHPLTLEDQAAILRAHGHPFEVAMRYQPQRALIGPLFGVYWYTLKRATPLVVLVFAITQTVLPAIAPDGESFAHRLLGLPSVLFTFWAVTTAVFAFLDYGVTRYGGARRLTSQWDPMKLAAQKPRPVLHGIAPKHPVIDLIVDAFTLAWLVAVPRFPALLFFGPAAHLFHMEAAPVWHRMFAPIIALLLARLVLKAIALDSRHSARRTGLLYVAADLCAVVALLLLVLPGEALFTMTAGIPAKAETGIQFGIMMGLRVALVAASLAAAWKLWQTMRLSGPADGAPTAVMML</sequence>
<dbReference type="AlphaFoldDB" id="A0A5B9E4D8"/>
<keyword evidence="1" id="KW-1133">Transmembrane helix</keyword>
<accession>A0A5B9E4D8</accession>
<organism evidence="2 3">
    <name type="scientific">Terriglobus albidus</name>
    <dbReference type="NCBI Taxonomy" id="1592106"/>
    <lineage>
        <taxon>Bacteria</taxon>
        <taxon>Pseudomonadati</taxon>
        <taxon>Acidobacteriota</taxon>
        <taxon>Terriglobia</taxon>
        <taxon>Terriglobales</taxon>
        <taxon>Acidobacteriaceae</taxon>
        <taxon>Terriglobus</taxon>
    </lineage>
</organism>
<proteinExistence type="predicted"/>
<protein>
    <submittedName>
        <fullName evidence="2">Uncharacterized protein</fullName>
    </submittedName>
</protein>
<name>A0A5B9E4D8_9BACT</name>
<feature type="transmembrane region" description="Helical" evidence="1">
    <location>
        <begin position="193"/>
        <end position="212"/>
    </location>
</feature>
<evidence type="ECO:0000313" key="2">
    <source>
        <dbReference type="EMBL" id="QEE27112.1"/>
    </source>
</evidence>
<dbReference type="OrthoDB" id="116789at2"/>
<gene>
    <name evidence="2" type="ORF">FTW19_03240</name>
</gene>
<evidence type="ECO:0000256" key="1">
    <source>
        <dbReference type="SAM" id="Phobius"/>
    </source>
</evidence>
<dbReference type="KEGG" id="talb:FTW19_03240"/>
<feature type="transmembrane region" description="Helical" evidence="1">
    <location>
        <begin position="265"/>
        <end position="284"/>
    </location>
</feature>
<dbReference type="RefSeq" id="WP_147646306.1">
    <property type="nucleotide sequence ID" value="NZ_CP042806.1"/>
</dbReference>